<evidence type="ECO:0000313" key="2">
    <source>
        <dbReference type="EMBL" id="MEC0242156.1"/>
    </source>
</evidence>
<dbReference type="EMBL" id="JARLKZ010000015">
    <property type="protein sequence ID" value="MEC0242156.1"/>
    <property type="molecule type" value="Genomic_DNA"/>
</dbReference>
<dbReference type="RefSeq" id="WP_326089902.1">
    <property type="nucleotide sequence ID" value="NZ_JARLKZ010000015.1"/>
</dbReference>
<dbReference type="Pfam" id="PF16316">
    <property type="entry name" value="DUF4956"/>
    <property type="match status" value="1"/>
</dbReference>
<reference evidence="2 3" key="1">
    <citation type="submission" date="2023-03" db="EMBL/GenBank/DDBJ databases">
        <title>Bacillus Genome Sequencing.</title>
        <authorList>
            <person name="Dunlap C."/>
        </authorList>
    </citation>
    <scope>NUCLEOTIDE SEQUENCE [LARGE SCALE GENOMIC DNA]</scope>
    <source>
        <strain evidence="2 3">BD-525</strain>
    </source>
</reference>
<evidence type="ECO:0000313" key="3">
    <source>
        <dbReference type="Proteomes" id="UP001344632"/>
    </source>
</evidence>
<proteinExistence type="predicted"/>
<evidence type="ECO:0000256" key="1">
    <source>
        <dbReference type="SAM" id="Phobius"/>
    </source>
</evidence>
<accession>A0ABU6GUY1</accession>
<keyword evidence="1" id="KW-0812">Transmembrane</keyword>
<sequence length="230" mass="25178">MDTTTNTTFTDIFKSSFLEKTGSFSIVDSLIGLLVAFAVGLFIYVIYKKTFSGVMYSHSFNISLIVMTIATALIIMGISTNIVLSLGMVGALSIVRFRTPIKDPIDLIFIFWAVASGILCGAGLIPLVIIGAILIGLVLLFFVNRLTLENPYLLVVKYNDAAVEKPLAHMVSMQSKKHTVKSKSVSVDGSLEMTYEIRLKDTNTDFMQQITNMDGVKSAIMLSYDGNFTA</sequence>
<feature type="transmembrane region" description="Helical" evidence="1">
    <location>
        <begin position="59"/>
        <end position="89"/>
    </location>
</feature>
<keyword evidence="3" id="KW-1185">Reference proteome</keyword>
<keyword evidence="1" id="KW-1133">Transmembrane helix</keyword>
<organism evidence="2 3">
    <name type="scientific">Paenibacillus dokdonensis</name>
    <dbReference type="NCBI Taxonomy" id="2567944"/>
    <lineage>
        <taxon>Bacteria</taxon>
        <taxon>Bacillati</taxon>
        <taxon>Bacillota</taxon>
        <taxon>Bacilli</taxon>
        <taxon>Bacillales</taxon>
        <taxon>Paenibacillaceae</taxon>
        <taxon>Paenibacillus</taxon>
    </lineage>
</organism>
<dbReference type="Proteomes" id="UP001344632">
    <property type="component" value="Unassembled WGS sequence"/>
</dbReference>
<feature type="transmembrane region" description="Helical" evidence="1">
    <location>
        <begin position="24"/>
        <end position="47"/>
    </location>
</feature>
<dbReference type="InterPro" id="IPR032531">
    <property type="entry name" value="DUF4956"/>
</dbReference>
<gene>
    <name evidence="2" type="ORF">P4H66_20335</name>
</gene>
<keyword evidence="1" id="KW-0472">Membrane</keyword>
<feature type="transmembrane region" description="Helical" evidence="1">
    <location>
        <begin position="109"/>
        <end position="142"/>
    </location>
</feature>
<name>A0ABU6GUY1_9BACL</name>
<protein>
    <submittedName>
        <fullName evidence="2">DUF4956 domain-containing protein</fullName>
    </submittedName>
</protein>
<comment type="caution">
    <text evidence="2">The sequence shown here is derived from an EMBL/GenBank/DDBJ whole genome shotgun (WGS) entry which is preliminary data.</text>
</comment>